<dbReference type="EMBL" id="JAHBMH010000007">
    <property type="protein sequence ID" value="KAK1939510.1"/>
    <property type="molecule type" value="Genomic_DNA"/>
</dbReference>
<evidence type="ECO:0000256" key="1">
    <source>
        <dbReference type="ARBA" id="ARBA00008455"/>
    </source>
</evidence>
<dbReference type="InterPro" id="IPR013128">
    <property type="entry name" value="Peptidase_C1A"/>
</dbReference>
<dbReference type="GO" id="GO:0006508">
    <property type="term" value="P:proteolysis"/>
    <property type="evidence" value="ECO:0007669"/>
    <property type="project" value="UniProtKB-KW"/>
</dbReference>
<evidence type="ECO:0000256" key="4">
    <source>
        <dbReference type="ARBA" id="ARBA00023180"/>
    </source>
</evidence>
<dbReference type="SMART" id="SM00848">
    <property type="entry name" value="Inhibitor_I29"/>
    <property type="match status" value="1"/>
</dbReference>
<feature type="domain" description="Cathepsin propeptide inhibitor" evidence="7">
    <location>
        <begin position="130"/>
        <end position="187"/>
    </location>
</feature>
<evidence type="ECO:0000259" key="6">
    <source>
        <dbReference type="SMART" id="SM00645"/>
    </source>
</evidence>
<evidence type="ECO:0000259" key="7">
    <source>
        <dbReference type="SMART" id="SM00848"/>
    </source>
</evidence>
<dbReference type="CDD" id="cd02248">
    <property type="entry name" value="Peptidase_C1A"/>
    <property type="match status" value="1"/>
</dbReference>
<dbReference type="PRINTS" id="PR00705">
    <property type="entry name" value="PAPAIN"/>
</dbReference>
<dbReference type="InterPro" id="IPR025660">
    <property type="entry name" value="Pept_his_AS"/>
</dbReference>
<feature type="domain" description="Peptidase C1A papain C-terminal" evidence="6">
    <location>
        <begin position="241"/>
        <end position="451"/>
    </location>
</feature>
<evidence type="ECO:0000313" key="9">
    <source>
        <dbReference type="Proteomes" id="UP001195914"/>
    </source>
</evidence>
<dbReference type="PROSITE" id="PS00139">
    <property type="entry name" value="THIOL_PROTEASE_CYS"/>
    <property type="match status" value="1"/>
</dbReference>
<dbReference type="InterPro" id="IPR013201">
    <property type="entry name" value="Prot_inhib_I29"/>
</dbReference>
<dbReference type="Pfam" id="PF00112">
    <property type="entry name" value="Peptidase_C1"/>
    <property type="match status" value="1"/>
</dbReference>
<dbReference type="Proteomes" id="UP001195914">
    <property type="component" value="Unassembled WGS sequence"/>
</dbReference>
<reference evidence="8" key="1">
    <citation type="journal article" date="2014" name="Nucleic Acids Res.">
        <title>The evolutionary dynamics of variant antigen genes in Babesia reveal a history of genomic innovation underlying host-parasite interaction.</title>
        <authorList>
            <person name="Jackson A.P."/>
            <person name="Otto T.D."/>
            <person name="Darby A."/>
            <person name="Ramaprasad A."/>
            <person name="Xia D."/>
            <person name="Echaide I.E."/>
            <person name="Farber M."/>
            <person name="Gahlot S."/>
            <person name="Gamble J."/>
            <person name="Gupta D."/>
            <person name="Gupta Y."/>
            <person name="Jackson L."/>
            <person name="Malandrin L."/>
            <person name="Malas T.B."/>
            <person name="Moussa E."/>
            <person name="Nair M."/>
            <person name="Reid A.J."/>
            <person name="Sanders M."/>
            <person name="Sharma J."/>
            <person name="Tracey A."/>
            <person name="Quail M.A."/>
            <person name="Weir W."/>
            <person name="Wastling J.M."/>
            <person name="Hall N."/>
            <person name="Willadsen P."/>
            <person name="Lingelbach K."/>
            <person name="Shiels B."/>
            <person name="Tait A."/>
            <person name="Berriman M."/>
            <person name="Allred D.R."/>
            <person name="Pain A."/>
        </authorList>
    </citation>
    <scope>NUCLEOTIDE SEQUENCE</scope>
    <source>
        <strain evidence="8">1802A</strain>
    </source>
</reference>
<dbReference type="InterPro" id="IPR025661">
    <property type="entry name" value="Pept_asp_AS"/>
</dbReference>
<feature type="transmembrane region" description="Helical" evidence="5">
    <location>
        <begin position="48"/>
        <end position="70"/>
    </location>
</feature>
<dbReference type="Gene3D" id="3.90.70.10">
    <property type="entry name" value="Cysteine proteinases"/>
    <property type="match status" value="1"/>
</dbReference>
<keyword evidence="5" id="KW-1133">Transmembrane helix</keyword>
<evidence type="ECO:0000256" key="2">
    <source>
        <dbReference type="ARBA" id="ARBA00023145"/>
    </source>
</evidence>
<dbReference type="AlphaFoldDB" id="A0AAD9GJC4"/>
<organism evidence="8 9">
    <name type="scientific">Babesia divergens</name>
    <dbReference type="NCBI Taxonomy" id="32595"/>
    <lineage>
        <taxon>Eukaryota</taxon>
        <taxon>Sar</taxon>
        <taxon>Alveolata</taxon>
        <taxon>Apicomplexa</taxon>
        <taxon>Aconoidasida</taxon>
        <taxon>Piroplasmida</taxon>
        <taxon>Babesiidae</taxon>
        <taxon>Babesia</taxon>
    </lineage>
</organism>
<name>A0AAD9GJC4_BABDI</name>
<evidence type="ECO:0000256" key="3">
    <source>
        <dbReference type="ARBA" id="ARBA00023157"/>
    </source>
</evidence>
<keyword evidence="5" id="KW-0472">Membrane</keyword>
<evidence type="ECO:0000256" key="5">
    <source>
        <dbReference type="SAM" id="Phobius"/>
    </source>
</evidence>
<accession>A0AAD9GJC4</accession>
<dbReference type="PANTHER" id="PTHR12411">
    <property type="entry name" value="CYSTEINE PROTEASE FAMILY C1-RELATED"/>
    <property type="match status" value="1"/>
</dbReference>
<dbReference type="InterPro" id="IPR038765">
    <property type="entry name" value="Papain-like_cys_pep_sf"/>
</dbReference>
<dbReference type="Pfam" id="PF08246">
    <property type="entry name" value="Inhibitor_I29"/>
    <property type="match status" value="1"/>
</dbReference>
<evidence type="ECO:0000313" key="8">
    <source>
        <dbReference type="EMBL" id="KAK1939510.1"/>
    </source>
</evidence>
<protein>
    <submittedName>
        <fullName evidence="8">Cysteine protease 2</fullName>
    </submittedName>
</protein>
<keyword evidence="9" id="KW-1185">Reference proteome</keyword>
<gene>
    <name evidence="8" type="ORF">X943_000619</name>
</gene>
<dbReference type="InterPro" id="IPR039417">
    <property type="entry name" value="Peptidase_C1A_papain-like"/>
</dbReference>
<proteinExistence type="inferred from homology"/>
<keyword evidence="8" id="KW-0378">Hydrolase</keyword>
<comment type="caution">
    <text evidence="8">The sequence shown here is derived from an EMBL/GenBank/DDBJ whole genome shotgun (WGS) entry which is preliminary data.</text>
</comment>
<dbReference type="SUPFAM" id="SSF54001">
    <property type="entry name" value="Cysteine proteinases"/>
    <property type="match status" value="1"/>
</dbReference>
<sequence length="473" mass="52614">MARSVKVASLQPNVPDLEDNYIESDEIGHDVVLINPEVRSCRCSRRKCIMYTVAALVVTLITIRLAFFLYGSNKVETFERDLESHLVSGKFAGKLNGLSPDVVAKELMEIHRLGGISDDASLELSRFLMFENFARSYNKKYAGIVSKHAGFINFRNNLAIIEAHDRNPDAIYKKGLNHFSDMDIKDVTSKLLHPINAKHEIVNNVIKLSDMSLADATSVEYSMLKGYGNNLAKLNLNDRANFEDIDWRRAGVVTPVKDQKQCGSCWAFAAVAAVESTILQEASTLHILSEQELVSCESGSEGCNGGFSDLALQYIVNNGISASENWPYEGIDVECKVHSGERHYIRSFVTANGFDVAEKLLVRAPTVVYISVNEDLVFYSGGIYNGECDSQNLNHAVLLVGEGYDAETNKRYWLLKNSWGPDWGENGFFKMERTNSGYDKCGVLSFGFMPYGYSNKRAATFQSTQSKGPKMGD</sequence>
<comment type="similarity">
    <text evidence="1">Belongs to the peptidase C1 family.</text>
</comment>
<reference evidence="8" key="2">
    <citation type="submission" date="2021-05" db="EMBL/GenBank/DDBJ databases">
        <authorList>
            <person name="Pain A."/>
        </authorList>
    </citation>
    <scope>NUCLEOTIDE SEQUENCE</scope>
    <source>
        <strain evidence="8">1802A</strain>
    </source>
</reference>
<dbReference type="InterPro" id="IPR000668">
    <property type="entry name" value="Peptidase_C1A_C"/>
</dbReference>
<dbReference type="InterPro" id="IPR000169">
    <property type="entry name" value="Pept_cys_AS"/>
</dbReference>
<keyword evidence="4" id="KW-0325">Glycoprotein</keyword>
<keyword evidence="8" id="KW-0645">Protease</keyword>
<keyword evidence="5" id="KW-0812">Transmembrane</keyword>
<keyword evidence="2" id="KW-0865">Zymogen</keyword>
<dbReference type="PROSITE" id="PS00640">
    <property type="entry name" value="THIOL_PROTEASE_ASN"/>
    <property type="match status" value="1"/>
</dbReference>
<dbReference type="SMART" id="SM00645">
    <property type="entry name" value="Pept_C1"/>
    <property type="match status" value="1"/>
</dbReference>
<dbReference type="PROSITE" id="PS00639">
    <property type="entry name" value="THIOL_PROTEASE_HIS"/>
    <property type="match status" value="1"/>
</dbReference>
<keyword evidence="3" id="KW-1015">Disulfide bond</keyword>
<dbReference type="GO" id="GO:0008234">
    <property type="term" value="F:cysteine-type peptidase activity"/>
    <property type="evidence" value="ECO:0007669"/>
    <property type="project" value="InterPro"/>
</dbReference>